<evidence type="ECO:0000313" key="4">
    <source>
        <dbReference type="EMBL" id="CAJ1955771.1"/>
    </source>
</evidence>
<proteinExistence type="predicted"/>
<keyword evidence="1" id="KW-0677">Repeat</keyword>
<dbReference type="PROSITE" id="PS50005">
    <property type="entry name" value="TPR"/>
    <property type="match status" value="1"/>
</dbReference>
<dbReference type="PANTHER" id="PTHR45641">
    <property type="entry name" value="TETRATRICOPEPTIDE REPEAT PROTEIN (AFU_ORTHOLOGUE AFUA_6G03870)"/>
    <property type="match status" value="1"/>
</dbReference>
<dbReference type="Gene3D" id="1.25.40.10">
    <property type="entry name" value="Tetratricopeptide repeat domain"/>
    <property type="match status" value="2"/>
</dbReference>
<evidence type="ECO:0000256" key="3">
    <source>
        <dbReference type="PROSITE-ProRule" id="PRU00339"/>
    </source>
</evidence>
<comment type="caution">
    <text evidence="4">The sequence shown here is derived from an EMBL/GenBank/DDBJ whole genome shotgun (WGS) entry which is preliminary data.</text>
</comment>
<organism evidence="4 5">
    <name type="scientific">Cylindrotheca closterium</name>
    <dbReference type="NCBI Taxonomy" id="2856"/>
    <lineage>
        <taxon>Eukaryota</taxon>
        <taxon>Sar</taxon>
        <taxon>Stramenopiles</taxon>
        <taxon>Ochrophyta</taxon>
        <taxon>Bacillariophyta</taxon>
        <taxon>Bacillariophyceae</taxon>
        <taxon>Bacillariophycidae</taxon>
        <taxon>Bacillariales</taxon>
        <taxon>Bacillariaceae</taxon>
        <taxon>Cylindrotheca</taxon>
    </lineage>
</organism>
<name>A0AAD2G008_9STRA</name>
<dbReference type="AlphaFoldDB" id="A0AAD2G008"/>
<protein>
    <recommendedName>
        <fullName evidence="6">Kinesin light chain</fullName>
    </recommendedName>
</protein>
<dbReference type="EMBL" id="CAKOGP040001892">
    <property type="protein sequence ID" value="CAJ1955771.1"/>
    <property type="molecule type" value="Genomic_DNA"/>
</dbReference>
<dbReference type="Pfam" id="PF13424">
    <property type="entry name" value="TPR_12"/>
    <property type="match status" value="2"/>
</dbReference>
<keyword evidence="5" id="KW-1185">Reference proteome</keyword>
<dbReference type="Proteomes" id="UP001295423">
    <property type="component" value="Unassembled WGS sequence"/>
</dbReference>
<dbReference type="InterPro" id="IPR019734">
    <property type="entry name" value="TPR_rpt"/>
</dbReference>
<dbReference type="InterPro" id="IPR011990">
    <property type="entry name" value="TPR-like_helical_dom_sf"/>
</dbReference>
<feature type="repeat" description="TPR" evidence="3">
    <location>
        <begin position="95"/>
        <end position="128"/>
    </location>
</feature>
<accession>A0AAD2G008</accession>
<evidence type="ECO:0000256" key="1">
    <source>
        <dbReference type="ARBA" id="ARBA00022737"/>
    </source>
</evidence>
<evidence type="ECO:0008006" key="6">
    <source>
        <dbReference type="Google" id="ProtNLM"/>
    </source>
</evidence>
<reference evidence="4" key="1">
    <citation type="submission" date="2023-08" db="EMBL/GenBank/DDBJ databases">
        <authorList>
            <person name="Audoor S."/>
            <person name="Bilcke G."/>
        </authorList>
    </citation>
    <scope>NUCLEOTIDE SEQUENCE</scope>
</reference>
<dbReference type="Pfam" id="PF13374">
    <property type="entry name" value="TPR_10"/>
    <property type="match status" value="1"/>
</dbReference>
<evidence type="ECO:0000313" key="5">
    <source>
        <dbReference type="Proteomes" id="UP001295423"/>
    </source>
</evidence>
<sequence>MDDNEEGLLTTLKQQFFVHRKEGNNIKALETLGRILEIQTKDLLIVEDDLSVVPTLMYMGQLLPSIGMLNEALETLQRALDIRLRRLGEKHADTAQTYESIGRVFLEQGDGKKAQTMFQNALSFMVECPIPELSDIMILSENVESLSEPCFMSRSQSLAIALRMQGKFSEATKMQKVVLANLLQIYGEDHSDVVMVYTFIAGLLKDQNRLDDALQMLDKSIEICYRLQGMGDFNPTVLIISLRDKSNLLEAQGNFKGATEVLSKVLIIQQETRGEMHVSTAEACESLATVYVRRDMIDVAIETYTTAINIRRTVLGDNHPSIQDGMITLKVSKRHQTAKTLRSQGVTMNAQGDSEKAIQIFLEALVVF</sequence>
<evidence type="ECO:0000256" key="2">
    <source>
        <dbReference type="ARBA" id="ARBA00022803"/>
    </source>
</evidence>
<keyword evidence="2 3" id="KW-0802">TPR repeat</keyword>
<dbReference type="SMART" id="SM00028">
    <property type="entry name" value="TPR"/>
    <property type="match status" value="5"/>
</dbReference>
<dbReference type="PANTHER" id="PTHR45641:SF19">
    <property type="entry name" value="NEPHROCYSTIN-3"/>
    <property type="match status" value="1"/>
</dbReference>
<dbReference type="SUPFAM" id="SSF48452">
    <property type="entry name" value="TPR-like"/>
    <property type="match status" value="1"/>
</dbReference>
<gene>
    <name evidence="4" type="ORF">CYCCA115_LOCUS15916</name>
</gene>